<dbReference type="EMBL" id="FOJG01000002">
    <property type="protein sequence ID" value="SEW54021.1"/>
    <property type="molecule type" value="Genomic_DNA"/>
</dbReference>
<dbReference type="InterPro" id="IPR002173">
    <property type="entry name" value="Carboh/pur_kinase_PfkB_CS"/>
</dbReference>
<organism evidence="5 6">
    <name type="scientific">Chitinophaga arvensicola</name>
    <dbReference type="NCBI Taxonomy" id="29529"/>
    <lineage>
        <taxon>Bacteria</taxon>
        <taxon>Pseudomonadati</taxon>
        <taxon>Bacteroidota</taxon>
        <taxon>Chitinophagia</taxon>
        <taxon>Chitinophagales</taxon>
        <taxon>Chitinophagaceae</taxon>
        <taxon>Chitinophaga</taxon>
    </lineage>
</organism>
<dbReference type="InterPro" id="IPR050306">
    <property type="entry name" value="PfkB_Carbo_kinase"/>
</dbReference>
<dbReference type="SUPFAM" id="SSF53613">
    <property type="entry name" value="Ribokinase-like"/>
    <property type="match status" value="1"/>
</dbReference>
<dbReference type="STRING" id="29529.SAMN04488122_5855"/>
<dbReference type="OrthoDB" id="9813569at2"/>
<dbReference type="InterPro" id="IPR029056">
    <property type="entry name" value="Ribokinase-like"/>
</dbReference>
<dbReference type="Proteomes" id="UP000199310">
    <property type="component" value="Unassembled WGS sequence"/>
</dbReference>
<evidence type="ECO:0000259" key="4">
    <source>
        <dbReference type="Pfam" id="PF00294"/>
    </source>
</evidence>
<sequence>MSNGIICFGEMLWDILPEKELPGGAVMNVAYHLQQLGEQVSLVSRVGRDARGQGLLDMLNGYGLDTSLVQVDEQVETGKVYADMTNPHDVHYDIVYPAAWDFIQWTPGLAARLKDTATRYLVFGSLCSRHEVSLHTLQQALKERVVKVLDINLRAPHYTREHIEWLLGECHLLKLNITELELICNWYHPYTDKEQAVRLISERFHIYTIVVTMGADGALLFANDLFYAEPGIAVEVADTIGSGDAFLAGFLHSVIRGRPARECLVFANALGALVASFAGGAPDYDVNDILKIQG</sequence>
<evidence type="ECO:0000313" key="6">
    <source>
        <dbReference type="Proteomes" id="UP000199310"/>
    </source>
</evidence>
<reference evidence="6" key="1">
    <citation type="submission" date="2016-10" db="EMBL/GenBank/DDBJ databases">
        <authorList>
            <person name="Varghese N."/>
            <person name="Submissions S."/>
        </authorList>
    </citation>
    <scope>NUCLEOTIDE SEQUENCE [LARGE SCALE GENOMIC DNA]</scope>
    <source>
        <strain evidence="6">DSM 3695</strain>
    </source>
</reference>
<feature type="domain" description="Carbohydrate kinase PfkB" evidence="4">
    <location>
        <begin position="21"/>
        <end position="279"/>
    </location>
</feature>
<dbReference type="PROSITE" id="PS00584">
    <property type="entry name" value="PFKB_KINASES_2"/>
    <property type="match status" value="1"/>
</dbReference>
<dbReference type="AlphaFoldDB" id="A0A1I0SBS6"/>
<dbReference type="CDD" id="cd01167">
    <property type="entry name" value="bac_FRK"/>
    <property type="match status" value="1"/>
</dbReference>
<accession>A0A1I0SBS6</accession>
<dbReference type="RefSeq" id="WP_089901596.1">
    <property type="nucleotide sequence ID" value="NZ_FOJG01000002.1"/>
</dbReference>
<dbReference type="PANTHER" id="PTHR43085:SF57">
    <property type="entry name" value="CARBOHYDRATE KINASE PFKB DOMAIN-CONTAINING PROTEIN"/>
    <property type="match status" value="1"/>
</dbReference>
<proteinExistence type="inferred from homology"/>
<dbReference type="InterPro" id="IPR011611">
    <property type="entry name" value="PfkB_dom"/>
</dbReference>
<comment type="similarity">
    <text evidence="1">Belongs to the carbohydrate kinase PfkB family.</text>
</comment>
<dbReference type="GO" id="GO:0016301">
    <property type="term" value="F:kinase activity"/>
    <property type="evidence" value="ECO:0007669"/>
    <property type="project" value="UniProtKB-KW"/>
</dbReference>
<evidence type="ECO:0000256" key="3">
    <source>
        <dbReference type="ARBA" id="ARBA00022777"/>
    </source>
</evidence>
<keyword evidence="6" id="KW-1185">Reference proteome</keyword>
<protein>
    <submittedName>
        <fullName evidence="5">Fructokinase</fullName>
    </submittedName>
</protein>
<gene>
    <name evidence="5" type="ORF">SAMN04488122_5855</name>
</gene>
<dbReference type="PANTHER" id="PTHR43085">
    <property type="entry name" value="HEXOKINASE FAMILY MEMBER"/>
    <property type="match status" value="1"/>
</dbReference>
<evidence type="ECO:0000256" key="2">
    <source>
        <dbReference type="ARBA" id="ARBA00022679"/>
    </source>
</evidence>
<name>A0A1I0SBS6_9BACT</name>
<keyword evidence="2" id="KW-0808">Transferase</keyword>
<dbReference type="Pfam" id="PF00294">
    <property type="entry name" value="PfkB"/>
    <property type="match status" value="1"/>
</dbReference>
<evidence type="ECO:0000313" key="5">
    <source>
        <dbReference type="EMBL" id="SEW54021.1"/>
    </source>
</evidence>
<evidence type="ECO:0000256" key="1">
    <source>
        <dbReference type="ARBA" id="ARBA00010688"/>
    </source>
</evidence>
<keyword evidence="3 5" id="KW-0418">Kinase</keyword>
<dbReference type="Gene3D" id="3.40.1190.20">
    <property type="match status" value="1"/>
</dbReference>